<dbReference type="GO" id="GO:0005634">
    <property type="term" value="C:nucleus"/>
    <property type="evidence" value="ECO:0007669"/>
    <property type="project" value="UniProtKB-SubCell"/>
</dbReference>
<dbReference type="AlphaFoldDB" id="A0A812AXX4"/>
<dbReference type="InterPro" id="IPR036282">
    <property type="entry name" value="Glutathione-S-Trfase_C_sf"/>
</dbReference>
<accession>A0A812AXX4</accession>
<evidence type="ECO:0000256" key="1">
    <source>
        <dbReference type="ARBA" id="ARBA00004123"/>
    </source>
</evidence>
<reference evidence="8" key="1">
    <citation type="submission" date="2021-01" db="EMBL/GenBank/DDBJ databases">
        <authorList>
            <person name="Li R."/>
            <person name="Bekaert M."/>
        </authorList>
    </citation>
    <scope>NUCLEOTIDE SEQUENCE</scope>
    <source>
        <strain evidence="8">Farmed</strain>
    </source>
</reference>
<sequence>MSATISSCLLSAGDMYYVKPYHDLNQNPPIVEDDDDDIMYKVKPISKPANLTESADLLKELENRQDAIFARLHKIQNELDKMSVGSDKKMTTTEQSSLKISFQDLVIGVDPSHIPLSLLVLYEQLSQIFKVKVSVFVHSTVKKSPMSHMQSLFKSALPAKQPDDCRTTNDLLLTFIYKQVRQDCSLMVNPERQTYIYGEVNVARYLSRLANPDYESNPVTSTQIDHWLDLASLMLWNGSGKARSQMVQNIDSALTKRKWLVGQNLSLADIVVWSGLQYAKMMDKLPSNVQAWRKNCENHPYFNLVNKLYK</sequence>
<dbReference type="Proteomes" id="UP000597762">
    <property type="component" value="Unassembled WGS sequence"/>
</dbReference>
<evidence type="ECO:0000313" key="9">
    <source>
        <dbReference type="Proteomes" id="UP000597762"/>
    </source>
</evidence>
<feature type="domain" description="AIMP2 thioredoxin-like" evidence="7">
    <location>
        <begin position="102"/>
        <end position="196"/>
    </location>
</feature>
<dbReference type="Pfam" id="PF00043">
    <property type="entry name" value="GST_C"/>
    <property type="match status" value="1"/>
</dbReference>
<dbReference type="InterPro" id="IPR004046">
    <property type="entry name" value="GST_C"/>
</dbReference>
<comment type="caution">
    <text evidence="8">The sequence shown here is derived from an EMBL/GenBank/DDBJ whole genome shotgun (WGS) entry which is preliminary data.</text>
</comment>
<keyword evidence="4" id="KW-0648">Protein biosynthesis</keyword>
<dbReference type="Gene3D" id="1.20.1050.130">
    <property type="match status" value="1"/>
</dbReference>
<gene>
    <name evidence="8" type="ORF">SPHA_7137</name>
</gene>
<evidence type="ECO:0000256" key="4">
    <source>
        <dbReference type="ARBA" id="ARBA00022917"/>
    </source>
</evidence>
<dbReference type="PANTHER" id="PTHR13438">
    <property type="entry name" value="AMINOACYL TRNA SYNTHASE COMPLEX-INTERACTING MULTIFUNCTIONAL PROTEIN"/>
    <property type="match status" value="1"/>
</dbReference>
<dbReference type="GO" id="GO:0017101">
    <property type="term" value="C:aminoacyl-tRNA synthetase multienzyme complex"/>
    <property type="evidence" value="ECO:0007669"/>
    <property type="project" value="InterPro"/>
</dbReference>
<keyword evidence="5" id="KW-0539">Nucleus</keyword>
<feature type="domain" description="Glutathione S-transferase C-terminal" evidence="6">
    <location>
        <begin position="246"/>
        <end position="300"/>
    </location>
</feature>
<dbReference type="EMBL" id="CAHIKZ030000230">
    <property type="protein sequence ID" value="CAE1162083.1"/>
    <property type="molecule type" value="Genomic_DNA"/>
</dbReference>
<evidence type="ECO:0000256" key="2">
    <source>
        <dbReference type="ARBA" id="ARBA00004514"/>
    </source>
</evidence>
<protein>
    <submittedName>
        <fullName evidence="8">AIMP2</fullName>
    </submittedName>
</protein>
<name>A0A812AXX4_ACAPH</name>
<dbReference type="InterPro" id="IPR042360">
    <property type="entry name" value="AIMP2"/>
</dbReference>
<dbReference type="SUPFAM" id="SSF47616">
    <property type="entry name" value="GST C-terminal domain-like"/>
    <property type="match status" value="1"/>
</dbReference>
<dbReference type="GO" id="GO:0005829">
    <property type="term" value="C:cytosol"/>
    <property type="evidence" value="ECO:0007669"/>
    <property type="project" value="UniProtKB-SubCell"/>
</dbReference>
<keyword evidence="9" id="KW-1185">Reference proteome</keyword>
<keyword evidence="3" id="KW-0963">Cytoplasm</keyword>
<evidence type="ECO:0000256" key="5">
    <source>
        <dbReference type="ARBA" id="ARBA00023242"/>
    </source>
</evidence>
<evidence type="ECO:0000313" key="8">
    <source>
        <dbReference type="EMBL" id="CAE1162083.1"/>
    </source>
</evidence>
<dbReference type="GO" id="GO:0006412">
    <property type="term" value="P:translation"/>
    <property type="evidence" value="ECO:0007669"/>
    <property type="project" value="UniProtKB-KW"/>
</dbReference>
<proteinExistence type="predicted"/>
<dbReference type="OrthoDB" id="2309723at2759"/>
<evidence type="ECO:0000259" key="7">
    <source>
        <dbReference type="Pfam" id="PF18569"/>
    </source>
</evidence>
<organism evidence="8 9">
    <name type="scientific">Acanthosepion pharaonis</name>
    <name type="common">Pharaoh cuttlefish</name>
    <name type="synonym">Sepia pharaonis</name>
    <dbReference type="NCBI Taxonomy" id="158019"/>
    <lineage>
        <taxon>Eukaryota</taxon>
        <taxon>Metazoa</taxon>
        <taxon>Spiralia</taxon>
        <taxon>Lophotrochozoa</taxon>
        <taxon>Mollusca</taxon>
        <taxon>Cephalopoda</taxon>
        <taxon>Coleoidea</taxon>
        <taxon>Decapodiformes</taxon>
        <taxon>Sepiida</taxon>
        <taxon>Sepiina</taxon>
        <taxon>Sepiidae</taxon>
        <taxon>Acanthosepion</taxon>
    </lineage>
</organism>
<dbReference type="PANTHER" id="PTHR13438:SF2">
    <property type="entry name" value="AMINOACYL TRNA SYNTHASE COMPLEX-INTERACTING MULTIFUNCTIONAL PROTEIN 2"/>
    <property type="match status" value="1"/>
</dbReference>
<evidence type="ECO:0000256" key="3">
    <source>
        <dbReference type="ARBA" id="ARBA00022490"/>
    </source>
</evidence>
<evidence type="ECO:0000259" key="6">
    <source>
        <dbReference type="Pfam" id="PF00043"/>
    </source>
</evidence>
<comment type="subcellular location">
    <subcellularLocation>
        <location evidence="2">Cytoplasm</location>
        <location evidence="2">Cytosol</location>
    </subcellularLocation>
    <subcellularLocation>
        <location evidence="1">Nucleus</location>
    </subcellularLocation>
</comment>
<dbReference type="Pfam" id="PF18569">
    <property type="entry name" value="Thioredoxin_16"/>
    <property type="match status" value="1"/>
</dbReference>
<dbReference type="InterPro" id="IPR041503">
    <property type="entry name" value="AIMP2_thioredoxin"/>
</dbReference>